<dbReference type="GO" id="GO:0016887">
    <property type="term" value="F:ATP hydrolysis activity"/>
    <property type="evidence" value="ECO:0007669"/>
    <property type="project" value="InterPro"/>
</dbReference>
<dbReference type="CDD" id="cd00060">
    <property type="entry name" value="FHA"/>
    <property type="match status" value="1"/>
</dbReference>
<comment type="similarity">
    <text evidence="1">Belongs to the GSP E family.</text>
</comment>
<dbReference type="InterPro" id="IPR027417">
    <property type="entry name" value="P-loop_NTPase"/>
</dbReference>
<dbReference type="Pfam" id="PF00437">
    <property type="entry name" value="T2SSE"/>
    <property type="match status" value="1"/>
</dbReference>
<proteinExistence type="inferred from homology"/>
<dbReference type="SUPFAM" id="SSF52540">
    <property type="entry name" value="P-loop containing nucleoside triphosphate hydrolases"/>
    <property type="match status" value="1"/>
</dbReference>
<dbReference type="InterPro" id="IPR008984">
    <property type="entry name" value="SMAD_FHA_dom_sf"/>
</dbReference>
<dbReference type="PROSITE" id="PS50006">
    <property type="entry name" value="FHA_DOMAIN"/>
    <property type="match status" value="1"/>
</dbReference>
<feature type="domain" description="FHA" evidence="2">
    <location>
        <begin position="24"/>
        <end position="73"/>
    </location>
</feature>
<dbReference type="Proteomes" id="UP000252707">
    <property type="component" value="Unassembled WGS sequence"/>
</dbReference>
<organism evidence="3 4">
    <name type="scientific">Thioalbus denitrificans</name>
    <dbReference type="NCBI Taxonomy" id="547122"/>
    <lineage>
        <taxon>Bacteria</taxon>
        <taxon>Pseudomonadati</taxon>
        <taxon>Pseudomonadota</taxon>
        <taxon>Gammaproteobacteria</taxon>
        <taxon>Chromatiales</taxon>
        <taxon>Ectothiorhodospiraceae</taxon>
        <taxon>Thioalbus</taxon>
    </lineage>
</organism>
<evidence type="ECO:0000313" key="4">
    <source>
        <dbReference type="Proteomes" id="UP000252707"/>
    </source>
</evidence>
<evidence type="ECO:0000256" key="1">
    <source>
        <dbReference type="ARBA" id="ARBA00006611"/>
    </source>
</evidence>
<dbReference type="Gene3D" id="3.40.50.300">
    <property type="entry name" value="P-loop containing nucleotide triphosphate hydrolases"/>
    <property type="match status" value="1"/>
</dbReference>
<name>A0A369BMX9_9GAMM</name>
<dbReference type="InterPro" id="IPR000253">
    <property type="entry name" value="FHA_dom"/>
</dbReference>
<dbReference type="Gene3D" id="2.60.200.20">
    <property type="match status" value="1"/>
</dbReference>
<dbReference type="SUPFAM" id="SSF49879">
    <property type="entry name" value="SMAD/FHA domain"/>
    <property type="match status" value="1"/>
</dbReference>
<dbReference type="Pfam" id="PF00498">
    <property type="entry name" value="FHA"/>
    <property type="match status" value="1"/>
</dbReference>
<dbReference type="SMART" id="SM00240">
    <property type="entry name" value="FHA"/>
    <property type="match status" value="1"/>
</dbReference>
<evidence type="ECO:0000259" key="2">
    <source>
        <dbReference type="PROSITE" id="PS50006"/>
    </source>
</evidence>
<dbReference type="EMBL" id="QPJY01000020">
    <property type="protein sequence ID" value="RCX21978.1"/>
    <property type="molecule type" value="Genomic_DNA"/>
</dbReference>
<sequence length="559" mass="60902">MVFTLRIRTTAGGASTIKLSPGLYCAGSDEACEIRIDDPYVSRRHAELRVAGGQVSLRDLGSTNGTRMGREAITGWHDFTPGTIVSLGTTALELATEAREQLLPVPVASRSIHGEAIGMTPETPLFRELKREVHSQVLEYLDLHRRAQMHALNQEELRGEALEAVRAVIDSGRIEIPGAVSRDRLEREVVAEAVGLGVIEGFLEDEEISEIMVNGPDQVYVERRGVIEPTGMRFTGTASLLNIIERIVTPLGRRIDEGSPMVDARLPDGSRVNAVIPPLSLVGPALTIRKFSSRRLGVADLVSNGTLSPPMAEFLELCVRHRRNIVVSGGTGSGKTTTLNVLSNFVPENERIVTIEDAAELRLHQAHVVSLESRPPNVEGRGAVSIRDLVRNALRMRPDRIVVGECRGGEALDMLQAMNTGHDGSLTTGHANAPRDFLSRLEVMVLMSGIELPIRAIREQIASAVDIIIHQSRFSDGRRRITAIVEVDGMEGDVILLQELFRFQQTGRRADGGIAGRFRGCGQAPAFYTELEQAGETPRRGLFGELDDDLEPDGFGGHG</sequence>
<dbReference type="InterPro" id="IPR001482">
    <property type="entry name" value="T2SS/T4SS_dom"/>
</dbReference>
<dbReference type="OrthoDB" id="9810761at2"/>
<protein>
    <submittedName>
        <fullName evidence="3">Pilus assembly protein CpaF</fullName>
    </submittedName>
</protein>
<comment type="caution">
    <text evidence="3">The sequence shown here is derived from an EMBL/GenBank/DDBJ whole genome shotgun (WGS) entry which is preliminary data.</text>
</comment>
<dbReference type="CDD" id="cd01130">
    <property type="entry name" value="VirB11-like_ATPase"/>
    <property type="match status" value="1"/>
</dbReference>
<dbReference type="RefSeq" id="WP_114281383.1">
    <property type="nucleotide sequence ID" value="NZ_QPJY01000020.1"/>
</dbReference>
<keyword evidence="4" id="KW-1185">Reference proteome</keyword>
<evidence type="ECO:0000313" key="3">
    <source>
        <dbReference type="EMBL" id="RCX21978.1"/>
    </source>
</evidence>
<dbReference type="PANTHER" id="PTHR30486:SF15">
    <property type="entry name" value="TYPE II_IV SECRETION SYSTEM ATPASE"/>
    <property type="match status" value="1"/>
</dbReference>
<gene>
    <name evidence="3" type="ORF">DFQ59_12019</name>
</gene>
<accession>A0A369BMX9</accession>
<dbReference type="InterPro" id="IPR050921">
    <property type="entry name" value="T4SS_GSP_E_ATPase"/>
</dbReference>
<dbReference type="PANTHER" id="PTHR30486">
    <property type="entry name" value="TWITCHING MOTILITY PROTEIN PILT"/>
    <property type="match status" value="1"/>
</dbReference>
<dbReference type="AlphaFoldDB" id="A0A369BMX9"/>
<dbReference type="Gene3D" id="3.30.450.380">
    <property type="match status" value="1"/>
</dbReference>
<reference evidence="3 4" key="1">
    <citation type="submission" date="2018-07" db="EMBL/GenBank/DDBJ databases">
        <title>Genomic Encyclopedia of Type Strains, Phase IV (KMG-IV): sequencing the most valuable type-strain genomes for metagenomic binning, comparative biology and taxonomic classification.</title>
        <authorList>
            <person name="Goeker M."/>
        </authorList>
    </citation>
    <scope>NUCLEOTIDE SEQUENCE [LARGE SCALE GENOMIC DNA]</scope>
    <source>
        <strain evidence="3 4">DSM 26407</strain>
    </source>
</reference>